<gene>
    <name evidence="1" type="ORF">ACFO5X_16685</name>
</gene>
<protein>
    <submittedName>
        <fullName evidence="1">Copper chaperone PCu(A)C</fullName>
    </submittedName>
</protein>
<dbReference type="InterPro" id="IPR036182">
    <property type="entry name" value="PCuAC_sf"/>
</dbReference>
<dbReference type="InterPro" id="IPR007410">
    <property type="entry name" value="LpqE-like"/>
</dbReference>
<comment type="caution">
    <text evidence="1">The sequence shown here is derived from an EMBL/GenBank/DDBJ whole genome shotgun (WGS) entry which is preliminary data.</text>
</comment>
<dbReference type="SUPFAM" id="SSF110087">
    <property type="entry name" value="DR1885-like metal-binding protein"/>
    <property type="match status" value="1"/>
</dbReference>
<sequence length="259" mass="26930">MKVAKLLAILAMAIAVLTGAYLLWPSGNGPAPLLSSAVAIPLATEPGSFAVTMRIENRGGPDRLTGARSDEATSVAITGGTTPEGLPIPADGTPLLAMDGAHLRLSGLTGDPAEGRLIPLTLHFDTAGDITTRARISAPDPNDHAAHGMDRTLDLGPIEVAPKVMMDLRPEGDGWTIKLDTGAFQLTETGVDGENVPGQGHAHLYLDGLKLERMYGPIAHIGALPVGQHIIQVILNTHDHRAIHAGGKPVGAIALIDVR</sequence>
<evidence type="ECO:0000313" key="1">
    <source>
        <dbReference type="EMBL" id="MFC4670203.1"/>
    </source>
</evidence>
<reference evidence="2" key="1">
    <citation type="journal article" date="2019" name="Int. J. Syst. Evol. Microbiol.">
        <title>The Global Catalogue of Microorganisms (GCM) 10K type strain sequencing project: providing services to taxonomists for standard genome sequencing and annotation.</title>
        <authorList>
            <consortium name="The Broad Institute Genomics Platform"/>
            <consortium name="The Broad Institute Genome Sequencing Center for Infectious Disease"/>
            <person name="Wu L."/>
            <person name="Ma J."/>
        </authorList>
    </citation>
    <scope>NUCLEOTIDE SEQUENCE [LARGE SCALE GENOMIC DNA]</scope>
    <source>
        <strain evidence="2">CGMCC 4.7283</strain>
    </source>
</reference>
<dbReference type="EMBL" id="JBHSGI010000024">
    <property type="protein sequence ID" value="MFC4670203.1"/>
    <property type="molecule type" value="Genomic_DNA"/>
</dbReference>
<organism evidence="1 2">
    <name type="scientific">Seohaeicola nanhaiensis</name>
    <dbReference type="NCBI Taxonomy" id="1387282"/>
    <lineage>
        <taxon>Bacteria</taxon>
        <taxon>Pseudomonadati</taxon>
        <taxon>Pseudomonadota</taxon>
        <taxon>Alphaproteobacteria</taxon>
        <taxon>Rhodobacterales</taxon>
        <taxon>Roseobacteraceae</taxon>
        <taxon>Seohaeicola</taxon>
    </lineage>
</organism>
<dbReference type="Proteomes" id="UP001595973">
    <property type="component" value="Unassembled WGS sequence"/>
</dbReference>
<dbReference type="Gene3D" id="2.60.40.1890">
    <property type="entry name" value="PCu(A)C copper chaperone"/>
    <property type="match status" value="1"/>
</dbReference>
<evidence type="ECO:0000313" key="2">
    <source>
        <dbReference type="Proteomes" id="UP001595973"/>
    </source>
</evidence>
<dbReference type="Pfam" id="PF04314">
    <property type="entry name" value="PCuAC"/>
    <property type="match status" value="1"/>
</dbReference>
<name>A0ABV9KJL5_9RHOB</name>
<dbReference type="RefSeq" id="WP_380718956.1">
    <property type="nucleotide sequence ID" value="NZ_JBHSGI010000024.1"/>
</dbReference>
<keyword evidence="2" id="KW-1185">Reference proteome</keyword>
<accession>A0ABV9KJL5</accession>
<proteinExistence type="predicted"/>